<dbReference type="GO" id="GO:0003700">
    <property type="term" value="F:DNA-binding transcription factor activity"/>
    <property type="evidence" value="ECO:0007669"/>
    <property type="project" value="InterPro"/>
</dbReference>
<organism evidence="3">
    <name type="scientific">candidate division WOR-3 bacterium</name>
    <dbReference type="NCBI Taxonomy" id="2052148"/>
    <lineage>
        <taxon>Bacteria</taxon>
        <taxon>Bacteria division WOR-3</taxon>
    </lineage>
</organism>
<protein>
    <submittedName>
        <fullName evidence="3">MerR family transcriptional regulator</fullName>
    </submittedName>
</protein>
<dbReference type="CDD" id="cd04765">
    <property type="entry name" value="HTH_MlrA-like_sg2"/>
    <property type="match status" value="1"/>
</dbReference>
<sequence length="117" mass="14041">MKTEYKKRYYSIKEVSQMTGLRSYVLRYWETVFPKLKPLKHSVNGRRMYTEKDIETVKKIKELLYEKKYTIKGANEVMNSKVEIVQLNLDFENEKNYLKGEIKRNLNEVINILRGGK</sequence>
<dbReference type="Gene3D" id="1.10.1660.10">
    <property type="match status" value="1"/>
</dbReference>
<dbReference type="PANTHER" id="PTHR30204">
    <property type="entry name" value="REDOX-CYCLING DRUG-SENSING TRANSCRIPTIONAL ACTIVATOR SOXR"/>
    <property type="match status" value="1"/>
</dbReference>
<feature type="domain" description="HTH merR-type" evidence="2">
    <location>
        <begin position="9"/>
        <end position="63"/>
    </location>
</feature>
<dbReference type="InterPro" id="IPR000551">
    <property type="entry name" value="MerR-type_HTH_dom"/>
</dbReference>
<name>A0A7C3J753_UNCW3</name>
<evidence type="ECO:0000259" key="2">
    <source>
        <dbReference type="PROSITE" id="PS50937"/>
    </source>
</evidence>
<gene>
    <name evidence="3" type="ORF">ENS15_06160</name>
</gene>
<dbReference type="SMART" id="SM00422">
    <property type="entry name" value="HTH_MERR"/>
    <property type="match status" value="1"/>
</dbReference>
<proteinExistence type="predicted"/>
<dbReference type="InterPro" id="IPR009061">
    <property type="entry name" value="DNA-bd_dom_put_sf"/>
</dbReference>
<comment type="caution">
    <text evidence="3">The sequence shown here is derived from an EMBL/GenBank/DDBJ whole genome shotgun (WGS) entry which is preliminary data.</text>
</comment>
<evidence type="ECO:0000313" key="3">
    <source>
        <dbReference type="EMBL" id="HFK24212.1"/>
    </source>
</evidence>
<dbReference type="Pfam" id="PF13411">
    <property type="entry name" value="MerR_1"/>
    <property type="match status" value="1"/>
</dbReference>
<evidence type="ECO:0000256" key="1">
    <source>
        <dbReference type="ARBA" id="ARBA00023125"/>
    </source>
</evidence>
<accession>A0A7C3J753</accession>
<dbReference type="GO" id="GO:0003677">
    <property type="term" value="F:DNA binding"/>
    <property type="evidence" value="ECO:0007669"/>
    <property type="project" value="UniProtKB-KW"/>
</dbReference>
<dbReference type="EMBL" id="DSTT01000005">
    <property type="protein sequence ID" value="HFK24212.1"/>
    <property type="molecule type" value="Genomic_DNA"/>
</dbReference>
<dbReference type="AlphaFoldDB" id="A0A7C3J753"/>
<dbReference type="PROSITE" id="PS50937">
    <property type="entry name" value="HTH_MERR_2"/>
    <property type="match status" value="1"/>
</dbReference>
<dbReference type="InterPro" id="IPR047057">
    <property type="entry name" value="MerR_fam"/>
</dbReference>
<dbReference type="SUPFAM" id="SSF46955">
    <property type="entry name" value="Putative DNA-binding domain"/>
    <property type="match status" value="1"/>
</dbReference>
<dbReference type="PANTHER" id="PTHR30204:SF15">
    <property type="entry name" value="BLL5018 PROTEIN"/>
    <property type="match status" value="1"/>
</dbReference>
<reference evidence="3" key="1">
    <citation type="journal article" date="2020" name="mSystems">
        <title>Genome- and Community-Level Interaction Insights into Carbon Utilization and Element Cycling Functions of Hydrothermarchaeota in Hydrothermal Sediment.</title>
        <authorList>
            <person name="Zhou Z."/>
            <person name="Liu Y."/>
            <person name="Xu W."/>
            <person name="Pan J."/>
            <person name="Luo Z.H."/>
            <person name="Li M."/>
        </authorList>
    </citation>
    <scope>NUCLEOTIDE SEQUENCE [LARGE SCALE GENOMIC DNA]</scope>
    <source>
        <strain evidence="3">SpSt-464</strain>
    </source>
</reference>
<keyword evidence="1" id="KW-0238">DNA-binding</keyword>